<sequence length="379" mass="44348">MEINAKNRRILFSTFTDIMNNVYEDRKKDLKQKFGQNLIKTYLIEGHVGKNKVVSHNDINKFFVDNSTNNNFDLDIYETDEENFFKLKIDEVELFLDAVSNQRFWQIHTAFDSESSDEKMRKLLRTFPSLDRVWLTKNLLQKTKKYSMWRGISLKHNEIAEKGKEDYEAESINFSVNGSTQKKVNDFIDLLKNNDEFNYSTGISRISVSSSSGEGENKILDDIKYNGKFSTRGKSFNRHLWLINKIYDEYKEKINNIEKEFAINYSDNSLEGLPINIEFERNDLNAKYIVETIFSSKKPFNLWGYPKKLSDNYYKIFAVDLHNGNQGKKINFEVTSDFITVYLPKGNCGNTIARLICNIQIHLDSMIKIWGGDEKNDLF</sequence>
<protein>
    <submittedName>
        <fullName evidence="1">Uncharacterized protein</fullName>
    </submittedName>
</protein>
<dbReference type="RefSeq" id="WP_204703144.1">
    <property type="nucleotide sequence ID" value="NZ_JAFBDQ010000027.1"/>
</dbReference>
<organism evidence="1 2">
    <name type="scientific">Halanaerobacter jeridensis</name>
    <dbReference type="NCBI Taxonomy" id="706427"/>
    <lineage>
        <taxon>Bacteria</taxon>
        <taxon>Bacillati</taxon>
        <taxon>Bacillota</taxon>
        <taxon>Clostridia</taxon>
        <taxon>Halanaerobiales</taxon>
        <taxon>Halobacteroidaceae</taxon>
        <taxon>Halanaerobacter</taxon>
    </lineage>
</organism>
<accession>A0A939BS97</accession>
<dbReference type="AlphaFoldDB" id="A0A939BS97"/>
<proteinExistence type="predicted"/>
<name>A0A939BS97_9FIRM</name>
<reference evidence="1" key="1">
    <citation type="submission" date="2021-01" db="EMBL/GenBank/DDBJ databases">
        <title>Genomic Encyclopedia of Type Strains, Phase IV (KMG-IV): sequencing the most valuable type-strain genomes for metagenomic binning, comparative biology and taxonomic classification.</title>
        <authorList>
            <person name="Goeker M."/>
        </authorList>
    </citation>
    <scope>NUCLEOTIDE SEQUENCE</scope>
    <source>
        <strain evidence="1">DSM 23230</strain>
    </source>
</reference>
<evidence type="ECO:0000313" key="2">
    <source>
        <dbReference type="Proteomes" id="UP000774000"/>
    </source>
</evidence>
<dbReference type="Proteomes" id="UP000774000">
    <property type="component" value="Unassembled WGS sequence"/>
</dbReference>
<dbReference type="InterPro" id="IPR058966">
    <property type="entry name" value="MJECL33-like"/>
</dbReference>
<gene>
    <name evidence="1" type="ORF">JOC47_002999</name>
</gene>
<keyword evidence="2" id="KW-1185">Reference proteome</keyword>
<dbReference type="Pfam" id="PF25924">
    <property type="entry name" value="MJECL33"/>
    <property type="match status" value="1"/>
</dbReference>
<evidence type="ECO:0000313" key="1">
    <source>
        <dbReference type="EMBL" id="MBM7558129.1"/>
    </source>
</evidence>
<comment type="caution">
    <text evidence="1">The sequence shown here is derived from an EMBL/GenBank/DDBJ whole genome shotgun (WGS) entry which is preliminary data.</text>
</comment>
<dbReference type="EMBL" id="JAFBDQ010000027">
    <property type="protein sequence ID" value="MBM7558129.1"/>
    <property type="molecule type" value="Genomic_DNA"/>
</dbReference>